<dbReference type="EMBL" id="MN740839">
    <property type="protein sequence ID" value="QHU14294.1"/>
    <property type="molecule type" value="Genomic_DNA"/>
</dbReference>
<proteinExistence type="predicted"/>
<reference evidence="2" key="1">
    <citation type="journal article" date="2020" name="Nature">
        <title>Giant virus diversity and host interactions through global metagenomics.</title>
        <authorList>
            <person name="Schulz F."/>
            <person name="Roux S."/>
            <person name="Paez-Espino D."/>
            <person name="Jungbluth S."/>
            <person name="Walsh D.A."/>
            <person name="Denef V.J."/>
            <person name="McMahon K.D."/>
            <person name="Konstantinidis K.T."/>
            <person name="Eloe-Fadrosh E.A."/>
            <person name="Kyrpides N.C."/>
            <person name="Woyke T."/>
        </authorList>
    </citation>
    <scope>NUCLEOTIDE SEQUENCE</scope>
    <source>
        <strain evidence="2">GVMAG-S-1102113-118</strain>
    </source>
</reference>
<keyword evidence="1" id="KW-1133">Transmembrane helix</keyword>
<evidence type="ECO:0000256" key="1">
    <source>
        <dbReference type="SAM" id="Phobius"/>
    </source>
</evidence>
<feature type="transmembrane region" description="Helical" evidence="1">
    <location>
        <begin position="65"/>
        <end position="85"/>
    </location>
</feature>
<keyword evidence="1" id="KW-0472">Membrane</keyword>
<feature type="transmembrane region" description="Helical" evidence="1">
    <location>
        <begin position="111"/>
        <end position="129"/>
    </location>
</feature>
<dbReference type="AlphaFoldDB" id="A0A6C0KDJ7"/>
<protein>
    <submittedName>
        <fullName evidence="2">Uncharacterized protein</fullName>
    </submittedName>
</protein>
<sequence>MAKFFNNMTAGLAAGATKLQAASTAAGAKVGEAGAKVKAAAGTAGTAVAAAGKAAFTKEGFIAQIWALALVMEILTLHMCIKRAWAEEDEDNTPLEQGIPLVGLGASDANWVIFGMTFFMICMYVLNLLRKPIMMSGTDGIPGYPMAIAWGSFVMMCINFIVQLSMGMTFFRFGNGNTMDWMTWVSKGLSSAAILQTLANETGWKGYGPFDLLWKPVEMIV</sequence>
<feature type="transmembrane region" description="Helical" evidence="1">
    <location>
        <begin position="141"/>
        <end position="162"/>
    </location>
</feature>
<evidence type="ECO:0000313" key="2">
    <source>
        <dbReference type="EMBL" id="QHU14294.1"/>
    </source>
</evidence>
<organism evidence="2">
    <name type="scientific">viral metagenome</name>
    <dbReference type="NCBI Taxonomy" id="1070528"/>
    <lineage>
        <taxon>unclassified sequences</taxon>
        <taxon>metagenomes</taxon>
        <taxon>organismal metagenomes</taxon>
    </lineage>
</organism>
<accession>A0A6C0KDJ7</accession>
<keyword evidence="1" id="KW-0812">Transmembrane</keyword>
<name>A0A6C0KDJ7_9ZZZZ</name>